<evidence type="ECO:0000256" key="3">
    <source>
        <dbReference type="SAM" id="MobiDB-lite"/>
    </source>
</evidence>
<dbReference type="EMBL" id="KK583194">
    <property type="protein sequence ID" value="KDO32884.1"/>
    <property type="molecule type" value="Genomic_DNA"/>
</dbReference>
<keyword evidence="2" id="KW-0539">Nucleus</keyword>
<protein>
    <submittedName>
        <fullName evidence="4">Uncharacterized protein</fullName>
    </submittedName>
</protein>
<evidence type="ECO:0000313" key="5">
    <source>
        <dbReference type="Proteomes" id="UP000030745"/>
    </source>
</evidence>
<dbReference type="GeneID" id="24125124"/>
<organism evidence="4 5">
    <name type="scientific">Saprolegnia parasitica (strain CBS 223.65)</name>
    <dbReference type="NCBI Taxonomy" id="695850"/>
    <lineage>
        <taxon>Eukaryota</taxon>
        <taxon>Sar</taxon>
        <taxon>Stramenopiles</taxon>
        <taxon>Oomycota</taxon>
        <taxon>Saprolegniomycetes</taxon>
        <taxon>Saprolegniales</taxon>
        <taxon>Saprolegniaceae</taxon>
        <taxon>Saprolegnia</taxon>
    </lineage>
</organism>
<keyword evidence="5" id="KW-1185">Reference proteome</keyword>
<dbReference type="InterPro" id="IPR011990">
    <property type="entry name" value="TPR-like_helical_dom_sf"/>
</dbReference>
<evidence type="ECO:0000313" key="4">
    <source>
        <dbReference type="EMBL" id="KDO32884.1"/>
    </source>
</evidence>
<dbReference type="RefSeq" id="XP_012196535.1">
    <property type="nucleotide sequence ID" value="XM_012341145.1"/>
</dbReference>
<accession>A0A067CQA2</accession>
<comment type="subcellular location">
    <subcellularLocation>
        <location evidence="1">Nucleus</location>
    </subcellularLocation>
</comment>
<dbReference type="AlphaFoldDB" id="A0A067CQA2"/>
<dbReference type="PANTHER" id="PTHR15502">
    <property type="entry name" value="CALCINEURIN-BINDING PROTEIN CABIN 1-RELATED"/>
    <property type="match status" value="1"/>
</dbReference>
<name>A0A067CQA2_SAPPC</name>
<dbReference type="Gene3D" id="1.25.40.10">
    <property type="entry name" value="Tetratricopeptide repeat domain"/>
    <property type="match status" value="1"/>
</dbReference>
<gene>
    <name evidence="4" type="ORF">SPRG_02576</name>
</gene>
<evidence type="ECO:0000256" key="2">
    <source>
        <dbReference type="ARBA" id="ARBA00023242"/>
    </source>
</evidence>
<reference evidence="4 5" key="1">
    <citation type="journal article" date="2013" name="PLoS Genet.">
        <title>Distinctive expansion of potential virulence genes in the genome of the oomycete fish pathogen Saprolegnia parasitica.</title>
        <authorList>
            <person name="Jiang R.H."/>
            <person name="de Bruijn I."/>
            <person name="Haas B.J."/>
            <person name="Belmonte R."/>
            <person name="Lobach L."/>
            <person name="Christie J."/>
            <person name="van den Ackerveken G."/>
            <person name="Bottin A."/>
            <person name="Bulone V."/>
            <person name="Diaz-Moreno S.M."/>
            <person name="Dumas B."/>
            <person name="Fan L."/>
            <person name="Gaulin E."/>
            <person name="Govers F."/>
            <person name="Grenville-Briggs L.J."/>
            <person name="Horner N.R."/>
            <person name="Levin J.Z."/>
            <person name="Mammella M."/>
            <person name="Meijer H.J."/>
            <person name="Morris P."/>
            <person name="Nusbaum C."/>
            <person name="Oome S."/>
            <person name="Phillips A.J."/>
            <person name="van Rooyen D."/>
            <person name="Rzeszutek E."/>
            <person name="Saraiva M."/>
            <person name="Secombes C.J."/>
            <person name="Seidl M.F."/>
            <person name="Snel B."/>
            <person name="Stassen J.H."/>
            <person name="Sykes S."/>
            <person name="Tripathy S."/>
            <person name="van den Berg H."/>
            <person name="Vega-Arreguin J.C."/>
            <person name="Wawra S."/>
            <person name="Young S.K."/>
            <person name="Zeng Q."/>
            <person name="Dieguez-Uribeondo J."/>
            <person name="Russ C."/>
            <person name="Tyler B.M."/>
            <person name="van West P."/>
        </authorList>
    </citation>
    <scope>NUCLEOTIDE SEQUENCE [LARGE SCALE GENOMIC DNA]</scope>
    <source>
        <strain evidence="4 5">CBS 223.65</strain>
    </source>
</reference>
<dbReference type="OrthoDB" id="77564at2759"/>
<feature type="region of interest" description="Disordered" evidence="3">
    <location>
        <begin position="1"/>
        <end position="52"/>
    </location>
</feature>
<dbReference type="STRING" id="695850.A0A067CQA2"/>
<dbReference type="InterPro" id="IPR033053">
    <property type="entry name" value="Hir3/CABIN1"/>
</dbReference>
<sequence length="944" mass="103715">MSHWTAINPVGQSPSLAPIKRVREAGRAPSTPDGDASPPPSPRKKRSKRSLMETEEALEARLTASYEKTLRSHDKPAVATGMYVEILQFIASLDDMGALSTTTRKIQYLCLKNLARLEAKSDPNATERALQHYADALDIDTTDCLVWYEAGCVAFQLQQFGLARAYLEEAFALDACFWPMVYKLVLVLYVLQDEAECLRVVKHVLAHDPKHPVATYLDGKLSGQCSAIVPCPASVVAAEAQRAHTHTQLPATRHSNVLAYTLQDNSWASLGALLLELFDEAHASVDDASLSMHQSIVILPSPAAAPVEVAPPVKTEVAANTSMVITAPSVPEIINISDDDDDDDDDVVIVEAISVPDSDAATAKPLNAVVASLRKSSDADPASPATQSRRTSHRTQKRMQDEIEAAIKEAKEKDIAYQLLSFIDKDADAAVPHDTSIYDTHVRAEMAPDGSALRFFRGANEEATLELAPAVAKELLSSPLSSPLPDEDALTSLVLSVEGFLGSLSSTKGHSLEALMVEFLEAVAQHPGVALGNDLLRIVRLMDCSLRDAPDARPVLASPDLHLSLSCRLFLLELHVDALIAGYDPLMHSRVEFFAALQRQQQQLLRWKLDVCETASDALDATLDLRFRWLQIHLDEHLGHVDAVLNALQALQTLLGSSVLALGNVATFPRLSRSAVERKLQKQALTVLAKQVCDRFALVDPSTTTVETEIVDLVLPHYDPRAGKGSRVEDLVLQFRLYLLQMYDWKKATSPLAKPAPPLLTMLIKCLVRLERDDVCYELLCLSWYYILQHQATTTDKTTVQCLKYVTSQLQTVFAKKPYITPAYLLLHQVCAFQCRDFMLRHFHSSSLLNILAQTLPSAHVPSLVGKILHQLTSIDLRKRGNTSLLALSLSALQLLYQHLKTMDASTTIPPALAKALSSSIAVYLKTQIEAGKFRAQSRYTTSL</sequence>
<evidence type="ECO:0000256" key="1">
    <source>
        <dbReference type="ARBA" id="ARBA00004123"/>
    </source>
</evidence>
<feature type="region of interest" description="Disordered" evidence="3">
    <location>
        <begin position="373"/>
        <end position="398"/>
    </location>
</feature>
<dbReference type="GO" id="GO:0006325">
    <property type="term" value="P:chromatin organization"/>
    <property type="evidence" value="ECO:0007669"/>
    <property type="project" value="InterPro"/>
</dbReference>
<dbReference type="Proteomes" id="UP000030745">
    <property type="component" value="Unassembled WGS sequence"/>
</dbReference>
<dbReference type="SUPFAM" id="SSF48452">
    <property type="entry name" value="TPR-like"/>
    <property type="match status" value="1"/>
</dbReference>
<dbReference type="VEuPathDB" id="FungiDB:SPRG_02576"/>
<proteinExistence type="predicted"/>
<dbReference type="GO" id="GO:0005634">
    <property type="term" value="C:nucleus"/>
    <property type="evidence" value="ECO:0007669"/>
    <property type="project" value="UniProtKB-SubCell"/>
</dbReference>
<dbReference type="PANTHER" id="PTHR15502:SF7">
    <property type="entry name" value="CALCINEURIN-BINDING PROTEIN CABIN-1"/>
    <property type="match status" value="1"/>
</dbReference>
<dbReference type="KEGG" id="spar:SPRG_02576"/>
<dbReference type="GO" id="GO:0031491">
    <property type="term" value="F:nucleosome binding"/>
    <property type="evidence" value="ECO:0007669"/>
    <property type="project" value="TreeGrafter"/>
</dbReference>